<keyword evidence="3 12" id="KW-0812">Transmembrane</keyword>
<evidence type="ECO:0000256" key="9">
    <source>
        <dbReference type="ARBA" id="ARBA00022989"/>
    </source>
</evidence>
<organism evidence="14 15">
    <name type="scientific">Cinara cedri</name>
    <dbReference type="NCBI Taxonomy" id="506608"/>
    <lineage>
        <taxon>Eukaryota</taxon>
        <taxon>Metazoa</taxon>
        <taxon>Ecdysozoa</taxon>
        <taxon>Arthropoda</taxon>
        <taxon>Hexapoda</taxon>
        <taxon>Insecta</taxon>
        <taxon>Pterygota</taxon>
        <taxon>Neoptera</taxon>
        <taxon>Paraneoptera</taxon>
        <taxon>Hemiptera</taxon>
        <taxon>Sternorrhyncha</taxon>
        <taxon>Aphidomorpha</taxon>
        <taxon>Aphidoidea</taxon>
        <taxon>Aphididae</taxon>
        <taxon>Lachninae</taxon>
        <taxon>Cinara</taxon>
    </lineage>
</organism>
<dbReference type="PANTHER" id="PTHR24416">
    <property type="entry name" value="TYROSINE-PROTEIN KINASE RECEPTOR"/>
    <property type="match status" value="1"/>
</dbReference>
<comment type="subcellular location">
    <subcellularLocation>
        <location evidence="1">Membrane</location>
        <topology evidence="1">Single-pass type I membrane protein</topology>
    </subcellularLocation>
</comment>
<keyword evidence="6" id="KW-0547">Nucleotide-binding</keyword>
<dbReference type="Gene3D" id="1.10.510.10">
    <property type="entry name" value="Transferase(Phosphotransferase) domain 1"/>
    <property type="match status" value="1"/>
</dbReference>
<evidence type="ECO:0000256" key="5">
    <source>
        <dbReference type="ARBA" id="ARBA00022737"/>
    </source>
</evidence>
<keyword evidence="9 12" id="KW-1133">Transmembrane helix</keyword>
<sequence length="412" mass="46831">MYSISSTELMLIVLIIGTVLCAVIILIIIAIRCYYKKRLASMTLYFIPSEPESISWEYEPDEWEVPRHEIDIIKPIARGSFGRVYSGNWTHNNKIIHCALKAADTHSDALNRKLLSEANIMKDFCATHVVRLYGVVSQNDPVFILTEYMEQGDLKSFLRLHCLEHDDGFCFAAPTLTDILRMAIEIADGMAYLTFKKYVHRDLSASNCLVSANNVVKVGGFGLARDVYQTEYYKENSTGMMPIRWMAPESLHTGLFTCFSDVWSFGVVLWEIATLGTHPYTDENDKDVISYVTGGGIMEKPDGCPDMLYDFMKLCWCFKASDRPTFNELVRRLLPCARADFEQLSFYHNGLLSETVNNREVDAPINGIPNKNILIKECNETEHRNVPKILTNQENVDHVLRGSSLPLEQIIP</sequence>
<evidence type="ECO:0000256" key="11">
    <source>
        <dbReference type="ARBA" id="ARBA00023137"/>
    </source>
</evidence>
<dbReference type="InterPro" id="IPR000719">
    <property type="entry name" value="Prot_kinase_dom"/>
</dbReference>
<protein>
    <submittedName>
        <fullName evidence="14">Protein kinase domain,Protein kinase-like domain,Serine-threonine/tyrosine-protein kinase, catalytic</fullName>
    </submittedName>
</protein>
<dbReference type="SUPFAM" id="SSF56112">
    <property type="entry name" value="Protein kinase-like (PK-like)"/>
    <property type="match status" value="1"/>
</dbReference>
<dbReference type="GO" id="GO:0030424">
    <property type="term" value="C:axon"/>
    <property type="evidence" value="ECO:0007669"/>
    <property type="project" value="TreeGrafter"/>
</dbReference>
<keyword evidence="8" id="KW-0067">ATP-binding</keyword>
<dbReference type="GO" id="GO:0051897">
    <property type="term" value="P:positive regulation of phosphatidylinositol 3-kinase/protein kinase B signal transduction"/>
    <property type="evidence" value="ECO:0007669"/>
    <property type="project" value="TreeGrafter"/>
</dbReference>
<dbReference type="GO" id="GO:0005899">
    <property type="term" value="C:insulin receptor complex"/>
    <property type="evidence" value="ECO:0007669"/>
    <property type="project" value="TreeGrafter"/>
</dbReference>
<dbReference type="GO" id="GO:0005524">
    <property type="term" value="F:ATP binding"/>
    <property type="evidence" value="ECO:0007669"/>
    <property type="project" value="UniProtKB-KW"/>
</dbReference>
<dbReference type="PROSITE" id="PS50011">
    <property type="entry name" value="PROTEIN_KINASE_DOM"/>
    <property type="match status" value="1"/>
</dbReference>
<proteinExistence type="predicted"/>
<dbReference type="Proteomes" id="UP000325440">
    <property type="component" value="Unassembled WGS sequence"/>
</dbReference>
<keyword evidence="4" id="KW-0732">Signal</keyword>
<keyword evidence="15" id="KW-1185">Reference proteome</keyword>
<dbReference type="PANTHER" id="PTHR24416:SF525">
    <property type="entry name" value="INSULIN-LIKE RECEPTOR"/>
    <property type="match status" value="1"/>
</dbReference>
<dbReference type="InterPro" id="IPR008266">
    <property type="entry name" value="Tyr_kinase_AS"/>
</dbReference>
<dbReference type="PRINTS" id="PR00109">
    <property type="entry name" value="TYRKINASE"/>
</dbReference>
<accession>A0A5E4MAC8</accession>
<keyword evidence="5" id="KW-0677">Repeat</keyword>
<evidence type="ECO:0000259" key="13">
    <source>
        <dbReference type="PROSITE" id="PS50011"/>
    </source>
</evidence>
<dbReference type="Pfam" id="PF07714">
    <property type="entry name" value="PK_Tyr_Ser-Thr"/>
    <property type="match status" value="1"/>
</dbReference>
<feature type="domain" description="Protein kinase" evidence="13">
    <location>
        <begin position="70"/>
        <end position="347"/>
    </location>
</feature>
<keyword evidence="7 14" id="KW-0418">Kinase</keyword>
<dbReference type="GO" id="GO:0043410">
    <property type="term" value="P:positive regulation of MAPK cascade"/>
    <property type="evidence" value="ECO:0007669"/>
    <property type="project" value="TreeGrafter"/>
</dbReference>
<dbReference type="GO" id="GO:0043560">
    <property type="term" value="F:insulin receptor substrate binding"/>
    <property type="evidence" value="ECO:0007669"/>
    <property type="project" value="TreeGrafter"/>
</dbReference>
<dbReference type="Gene3D" id="3.30.200.20">
    <property type="entry name" value="Phosphorylase Kinase, domain 1"/>
    <property type="match status" value="1"/>
</dbReference>
<evidence type="ECO:0000256" key="2">
    <source>
        <dbReference type="ARBA" id="ARBA00022679"/>
    </source>
</evidence>
<dbReference type="GO" id="GO:0005009">
    <property type="term" value="F:insulin receptor activity"/>
    <property type="evidence" value="ECO:0007669"/>
    <property type="project" value="TreeGrafter"/>
</dbReference>
<dbReference type="AlphaFoldDB" id="A0A5E4MAC8"/>
<evidence type="ECO:0000256" key="3">
    <source>
        <dbReference type="ARBA" id="ARBA00022692"/>
    </source>
</evidence>
<dbReference type="PROSITE" id="PS00109">
    <property type="entry name" value="PROTEIN_KINASE_TYR"/>
    <property type="match status" value="1"/>
</dbReference>
<dbReference type="OrthoDB" id="5809444at2759"/>
<feature type="transmembrane region" description="Helical" evidence="12">
    <location>
        <begin position="12"/>
        <end position="35"/>
    </location>
</feature>
<name>A0A5E4MAC8_9HEMI</name>
<dbReference type="InterPro" id="IPR011009">
    <property type="entry name" value="Kinase-like_dom_sf"/>
</dbReference>
<dbReference type="EMBL" id="CABPRJ010000093">
    <property type="protein sequence ID" value="VVC27337.1"/>
    <property type="molecule type" value="Genomic_DNA"/>
</dbReference>
<dbReference type="FunFam" id="1.10.510.10:FF:000554">
    <property type="entry name" value="Predicted protein"/>
    <property type="match status" value="1"/>
</dbReference>
<evidence type="ECO:0000256" key="1">
    <source>
        <dbReference type="ARBA" id="ARBA00004479"/>
    </source>
</evidence>
<evidence type="ECO:0000256" key="6">
    <source>
        <dbReference type="ARBA" id="ARBA00022741"/>
    </source>
</evidence>
<evidence type="ECO:0000256" key="10">
    <source>
        <dbReference type="ARBA" id="ARBA00023136"/>
    </source>
</evidence>
<evidence type="ECO:0000313" key="15">
    <source>
        <dbReference type="Proteomes" id="UP000325440"/>
    </source>
</evidence>
<dbReference type="GO" id="GO:0042593">
    <property type="term" value="P:glucose homeostasis"/>
    <property type="evidence" value="ECO:0007669"/>
    <property type="project" value="TreeGrafter"/>
</dbReference>
<dbReference type="InterPro" id="IPR001245">
    <property type="entry name" value="Ser-Thr/Tyr_kinase_cat_dom"/>
</dbReference>
<reference evidence="14 15" key="1">
    <citation type="submission" date="2019-08" db="EMBL/GenBank/DDBJ databases">
        <authorList>
            <person name="Alioto T."/>
            <person name="Alioto T."/>
            <person name="Gomez Garrido J."/>
        </authorList>
    </citation>
    <scope>NUCLEOTIDE SEQUENCE [LARGE SCALE GENOMIC DNA]</scope>
</reference>
<gene>
    <name evidence="14" type="ORF">CINCED_3A021731</name>
</gene>
<evidence type="ECO:0000313" key="14">
    <source>
        <dbReference type="EMBL" id="VVC27337.1"/>
    </source>
</evidence>
<keyword evidence="2" id="KW-0808">Transferase</keyword>
<keyword evidence="11" id="KW-0829">Tyrosine-protein kinase</keyword>
<evidence type="ECO:0000256" key="12">
    <source>
        <dbReference type="SAM" id="Phobius"/>
    </source>
</evidence>
<evidence type="ECO:0000256" key="8">
    <source>
        <dbReference type="ARBA" id="ARBA00022840"/>
    </source>
</evidence>
<dbReference type="InterPro" id="IPR050122">
    <property type="entry name" value="RTK"/>
</dbReference>
<keyword evidence="10 12" id="KW-0472">Membrane</keyword>
<evidence type="ECO:0000256" key="7">
    <source>
        <dbReference type="ARBA" id="ARBA00022777"/>
    </source>
</evidence>
<evidence type="ECO:0000256" key="4">
    <source>
        <dbReference type="ARBA" id="ARBA00022729"/>
    </source>
</evidence>